<gene>
    <name evidence="9" type="primary">cox1-ai2</name>
</gene>
<feature type="transmembrane region" description="Helical" evidence="7">
    <location>
        <begin position="21"/>
        <end position="44"/>
    </location>
</feature>
<protein>
    <submittedName>
        <fullName evidence="9">LAGLIDADG type class1 intron encoded endonuclease, COX1-ai2 protein</fullName>
    </submittedName>
</protein>
<dbReference type="GO" id="GO:0020037">
    <property type="term" value="F:heme binding"/>
    <property type="evidence" value="ECO:0007669"/>
    <property type="project" value="InterPro"/>
</dbReference>
<keyword evidence="3" id="KW-0540">Nuclease</keyword>
<dbReference type="RefSeq" id="YP_004927414.1">
    <property type="nucleotide sequence ID" value="NC_016116.1"/>
</dbReference>
<evidence type="ECO:0000313" key="9">
    <source>
        <dbReference type="EMBL" id="CCC29052.1"/>
    </source>
</evidence>
<proteinExistence type="inferred from homology"/>
<feature type="domain" description="Cytochrome oxidase subunit I profile" evidence="8">
    <location>
        <begin position="4"/>
        <end position="242"/>
    </location>
</feature>
<comment type="similarity">
    <text evidence="2">In the N-terminal section; belongs to the heme-copper respiratory oxidase family.</text>
</comment>
<dbReference type="InterPro" id="IPR004860">
    <property type="entry name" value="LAGLIDADG_dom"/>
</dbReference>
<dbReference type="SUPFAM" id="SSF81442">
    <property type="entry name" value="Cytochrome c oxidase subunit I-like"/>
    <property type="match status" value="1"/>
</dbReference>
<organism evidence="9">
    <name type="scientific">Yarrowia galli</name>
    <dbReference type="NCBI Taxonomy" id="197054"/>
    <lineage>
        <taxon>Eukaryota</taxon>
        <taxon>Fungi</taxon>
        <taxon>Dikarya</taxon>
        <taxon>Ascomycota</taxon>
        <taxon>Saccharomycotina</taxon>
        <taxon>Dipodascomycetes</taxon>
        <taxon>Dipodascales</taxon>
        <taxon>Dipodascales incertae sedis</taxon>
        <taxon>Yarrowia</taxon>
    </lineage>
</organism>
<evidence type="ECO:0000256" key="2">
    <source>
        <dbReference type="ARBA" id="ARBA00010468"/>
    </source>
</evidence>
<dbReference type="GO" id="GO:0005739">
    <property type="term" value="C:mitochondrion"/>
    <property type="evidence" value="ECO:0007669"/>
    <property type="project" value="UniProtKB-ARBA"/>
</dbReference>
<sequence>MSLKLNIQRWLFSTNAKDIAVLYFIFVFIFTAMIGTGLSAMIRLELANTGSPFTNHNTQAFNVVITAHAILMIFFFVMPALVGGFGNYLMPLMLGASDMAFARLNNISFWTLVPSLMLMLTSALVEAGAGTGWTVYFPLAGMQSHSGPAVDLAIFSLHLSGFSSLLGAINFMTTFINMRTIGMKYENVPLFAWAVLFTAILLLLSLPVLAAGLTMGIFDRNFNTSFFEYAGGGDAVLYQHTFLSYIPLMDMSLVIYYMNMNNKDMDELNDNHNDNEHEDEHDQFMNDELNKNDKNNNKNDIKNFNYKDFYKAFEEMYPNKEKPSKDFLNWFMGFFEGDGSMMNFSRANSFGLVMTQHRDNVDVLHYIKDNTGYGTMAKQGKYMDRYMVQGIEDYYLMTLMLNGNLMLPYRKKVFKTSTDKFNKRLSTGNSIMRVPFIEYKDYNTLPKLNNHWMSGFTDAEGCFTMSMLLSKTGTYRHRIKFILSQKHAMNLPMLSHFLLLFKVGYMEPHSNKDTYSYMMSGLKNNKLMYNYFNNYKLMTKKDSYNKWKALMKKLEDKEHLLNHEKALETKNEAKTMNPKKGTGK</sequence>
<dbReference type="GO" id="GO:0016020">
    <property type="term" value="C:membrane"/>
    <property type="evidence" value="ECO:0007669"/>
    <property type="project" value="InterPro"/>
</dbReference>
<dbReference type="Pfam" id="PF00961">
    <property type="entry name" value="LAGLIDADG_1"/>
    <property type="match status" value="1"/>
</dbReference>
<evidence type="ECO:0000256" key="5">
    <source>
        <dbReference type="ARBA" id="ARBA00022801"/>
    </source>
</evidence>
<dbReference type="GO" id="GO:0015990">
    <property type="term" value="P:electron transport coupled proton transport"/>
    <property type="evidence" value="ECO:0007669"/>
    <property type="project" value="TreeGrafter"/>
</dbReference>
<keyword evidence="7" id="KW-0812">Transmembrane</keyword>
<feature type="transmembrane region" description="Helical" evidence="7">
    <location>
        <begin position="64"/>
        <end position="89"/>
    </location>
</feature>
<feature type="transmembrane region" description="Helical" evidence="7">
    <location>
        <begin position="190"/>
        <end position="217"/>
    </location>
</feature>
<dbReference type="EMBL" id="FR877636">
    <property type="protein sequence ID" value="CCC29052.1"/>
    <property type="molecule type" value="Genomic_DNA"/>
</dbReference>
<keyword evidence="4 9" id="KW-0255">Endonuclease</keyword>
<feature type="transmembrane region" description="Helical" evidence="7">
    <location>
        <begin position="153"/>
        <end position="178"/>
    </location>
</feature>
<keyword evidence="7" id="KW-0472">Membrane</keyword>
<dbReference type="AlphaFoldDB" id="G4U500"/>
<dbReference type="GO" id="GO:0004519">
    <property type="term" value="F:endonuclease activity"/>
    <property type="evidence" value="ECO:0007669"/>
    <property type="project" value="UniProtKB-KW"/>
</dbReference>
<dbReference type="GeneID" id="11341702"/>
<dbReference type="PROSITE" id="PS50855">
    <property type="entry name" value="COX1"/>
    <property type="match status" value="1"/>
</dbReference>
<keyword evidence="6" id="KW-0404">Intron homing</keyword>
<dbReference type="GO" id="GO:0006123">
    <property type="term" value="P:mitochondrial electron transport, cytochrome c to oxygen"/>
    <property type="evidence" value="ECO:0007669"/>
    <property type="project" value="TreeGrafter"/>
</dbReference>
<name>G4U500_9ASCO</name>
<dbReference type="GO" id="GO:0006314">
    <property type="term" value="P:intron homing"/>
    <property type="evidence" value="ECO:0007669"/>
    <property type="project" value="UniProtKB-KW"/>
</dbReference>
<evidence type="ECO:0000259" key="8">
    <source>
        <dbReference type="PROSITE" id="PS50855"/>
    </source>
</evidence>
<reference evidence="9" key="1">
    <citation type="journal article" date="2012" name="FEMS Yeast Res.">
        <title>Mitochondrial genomes of yeasts of the Yarrowia clade.</title>
        <authorList>
            <person name="Gaillardin C."/>
            <person name="Neuveglise C."/>
            <person name="Kerscher S."/>
            <person name="Nicaud J.M."/>
        </authorList>
    </citation>
    <scope>NUCLEOTIDE SEQUENCE</scope>
    <source>
        <strain evidence="9">CBS 9722</strain>
    </source>
</reference>
<evidence type="ECO:0000256" key="4">
    <source>
        <dbReference type="ARBA" id="ARBA00022759"/>
    </source>
</evidence>
<dbReference type="InterPro" id="IPR036927">
    <property type="entry name" value="Cyt_c_oxase-like_su1_sf"/>
</dbReference>
<feature type="transmembrane region" description="Helical" evidence="7">
    <location>
        <begin position="109"/>
        <end position="133"/>
    </location>
</feature>
<evidence type="ECO:0000256" key="3">
    <source>
        <dbReference type="ARBA" id="ARBA00022722"/>
    </source>
</evidence>
<keyword evidence="7" id="KW-1133">Transmembrane helix</keyword>
<comment type="similarity">
    <text evidence="1">In the C-terminal section; belongs to the LAGLIDADG endonuclease family.</text>
</comment>
<evidence type="ECO:0000256" key="7">
    <source>
        <dbReference type="SAM" id="Phobius"/>
    </source>
</evidence>
<keyword evidence="9" id="KW-0496">Mitochondrion</keyword>
<evidence type="ECO:0000256" key="6">
    <source>
        <dbReference type="ARBA" id="ARBA00022886"/>
    </source>
</evidence>
<dbReference type="PANTHER" id="PTHR10422:SF18">
    <property type="entry name" value="CYTOCHROME C OXIDASE SUBUNIT 1"/>
    <property type="match status" value="1"/>
</dbReference>
<dbReference type="Gene3D" id="1.20.210.10">
    <property type="entry name" value="Cytochrome c oxidase-like, subunit I domain"/>
    <property type="match status" value="1"/>
</dbReference>
<geneLocation type="mitochondrion" evidence="9"/>
<dbReference type="SUPFAM" id="SSF55608">
    <property type="entry name" value="Homing endonucleases"/>
    <property type="match status" value="2"/>
</dbReference>
<dbReference type="InterPro" id="IPR027434">
    <property type="entry name" value="Homing_endonucl"/>
</dbReference>
<feature type="transmembrane region" description="Helical" evidence="7">
    <location>
        <begin position="237"/>
        <end position="258"/>
    </location>
</feature>
<dbReference type="GO" id="GO:0004129">
    <property type="term" value="F:cytochrome-c oxidase activity"/>
    <property type="evidence" value="ECO:0007669"/>
    <property type="project" value="InterPro"/>
</dbReference>
<dbReference type="InterPro" id="IPR023616">
    <property type="entry name" value="Cyt_c_oxase-like_su1_dom"/>
</dbReference>
<dbReference type="PRINTS" id="PR01165">
    <property type="entry name" value="CYCOXIDASEI"/>
</dbReference>
<dbReference type="GO" id="GO:0016787">
    <property type="term" value="F:hydrolase activity"/>
    <property type="evidence" value="ECO:0007669"/>
    <property type="project" value="UniProtKB-KW"/>
</dbReference>
<accession>G4U500</accession>
<dbReference type="InterPro" id="IPR000883">
    <property type="entry name" value="Cyt_C_Oxase_1"/>
</dbReference>
<dbReference type="PANTHER" id="PTHR10422">
    <property type="entry name" value="CYTOCHROME C OXIDASE SUBUNIT 1"/>
    <property type="match status" value="1"/>
</dbReference>
<dbReference type="Pfam" id="PF00115">
    <property type="entry name" value="COX1"/>
    <property type="match status" value="1"/>
</dbReference>
<keyword evidence="5" id="KW-0378">Hydrolase</keyword>
<evidence type="ECO:0000256" key="1">
    <source>
        <dbReference type="ARBA" id="ARBA00009332"/>
    </source>
</evidence>
<dbReference type="Gene3D" id="3.10.28.10">
    <property type="entry name" value="Homing endonucleases"/>
    <property type="match status" value="2"/>
</dbReference>